<evidence type="ECO:0000313" key="7">
    <source>
        <dbReference type="EMBL" id="OWW19126.1"/>
    </source>
</evidence>
<evidence type="ECO:0000256" key="5">
    <source>
        <dbReference type="SAM" id="Phobius"/>
    </source>
</evidence>
<organism evidence="7 8">
    <name type="scientific">Noviherbaspirillum denitrificans</name>
    <dbReference type="NCBI Taxonomy" id="1968433"/>
    <lineage>
        <taxon>Bacteria</taxon>
        <taxon>Pseudomonadati</taxon>
        <taxon>Pseudomonadota</taxon>
        <taxon>Betaproteobacteria</taxon>
        <taxon>Burkholderiales</taxon>
        <taxon>Oxalobacteraceae</taxon>
        <taxon>Noviherbaspirillum</taxon>
    </lineage>
</organism>
<feature type="transmembrane region" description="Helical" evidence="5">
    <location>
        <begin position="80"/>
        <end position="103"/>
    </location>
</feature>
<evidence type="ECO:0000256" key="3">
    <source>
        <dbReference type="ARBA" id="ARBA00022989"/>
    </source>
</evidence>
<dbReference type="EMBL" id="LSTO01000001">
    <property type="protein sequence ID" value="OWW19126.1"/>
    <property type="molecule type" value="Genomic_DNA"/>
</dbReference>
<dbReference type="RefSeq" id="WP_088706044.1">
    <property type="nucleotide sequence ID" value="NZ_LSTO01000001.1"/>
</dbReference>
<dbReference type="Proteomes" id="UP000197535">
    <property type="component" value="Unassembled WGS sequence"/>
</dbReference>
<name>A0A254T906_9BURK</name>
<proteinExistence type="predicted"/>
<keyword evidence="3 5" id="KW-1133">Transmembrane helix</keyword>
<evidence type="ECO:0000256" key="1">
    <source>
        <dbReference type="ARBA" id="ARBA00004141"/>
    </source>
</evidence>
<comment type="caution">
    <text evidence="7">The sequence shown here is derived from an EMBL/GenBank/DDBJ whole genome shotgun (WGS) entry which is preliminary data.</text>
</comment>
<dbReference type="GO" id="GO:0016020">
    <property type="term" value="C:membrane"/>
    <property type="evidence" value="ECO:0007669"/>
    <property type="project" value="UniProtKB-SubCell"/>
</dbReference>
<protein>
    <recommendedName>
        <fullName evidence="6">TM2 domain-containing protein</fullName>
    </recommendedName>
</protein>
<feature type="domain" description="TM2" evidence="6">
    <location>
        <begin position="6"/>
        <end position="53"/>
    </location>
</feature>
<keyword evidence="2 5" id="KW-0812">Transmembrane</keyword>
<dbReference type="OrthoDB" id="8702870at2"/>
<evidence type="ECO:0000259" key="6">
    <source>
        <dbReference type="Pfam" id="PF05154"/>
    </source>
</evidence>
<evidence type="ECO:0000256" key="2">
    <source>
        <dbReference type="ARBA" id="ARBA00022692"/>
    </source>
</evidence>
<accession>A0A254T906</accession>
<comment type="subcellular location">
    <subcellularLocation>
        <location evidence="1">Membrane</location>
        <topology evidence="1">Multi-pass membrane protein</topology>
    </subcellularLocation>
</comment>
<dbReference type="InterPro" id="IPR007829">
    <property type="entry name" value="TM2"/>
</dbReference>
<feature type="transmembrane region" description="Helical" evidence="5">
    <location>
        <begin position="36"/>
        <end position="59"/>
    </location>
</feature>
<reference evidence="7 8" key="1">
    <citation type="submission" date="2016-02" db="EMBL/GenBank/DDBJ databases">
        <authorList>
            <person name="Wen L."/>
            <person name="He K."/>
            <person name="Yang H."/>
        </authorList>
    </citation>
    <scope>NUCLEOTIDE SEQUENCE [LARGE SCALE GENOMIC DNA]</scope>
    <source>
        <strain evidence="7 8">TSA40</strain>
    </source>
</reference>
<sequence length="116" mass="12812">MTTVHKNKTLATFLAAIFGGLGFHRFYLYGKKDRWAWVHVLLFPLSIFAAFIEALMIGLTADEKWDETHNRDSGRKSDSGWLLVILLVLTFGGGAIAVIAAIARTFDLMFTGGAYG</sequence>
<gene>
    <name evidence="7" type="ORF">AYR66_06080</name>
</gene>
<keyword evidence="8" id="KW-1185">Reference proteome</keyword>
<dbReference type="Pfam" id="PF05154">
    <property type="entry name" value="TM2"/>
    <property type="match status" value="1"/>
</dbReference>
<evidence type="ECO:0000256" key="4">
    <source>
        <dbReference type="ARBA" id="ARBA00023136"/>
    </source>
</evidence>
<feature type="transmembrane region" description="Helical" evidence="5">
    <location>
        <begin position="12"/>
        <end position="30"/>
    </location>
</feature>
<evidence type="ECO:0000313" key="8">
    <source>
        <dbReference type="Proteomes" id="UP000197535"/>
    </source>
</evidence>
<keyword evidence="4 5" id="KW-0472">Membrane</keyword>
<dbReference type="AlphaFoldDB" id="A0A254T906"/>